<dbReference type="Proteomes" id="UP000234752">
    <property type="component" value="Chromosome eg_2"/>
</dbReference>
<dbReference type="CDD" id="cd02065">
    <property type="entry name" value="B12-binding_like"/>
    <property type="match status" value="1"/>
</dbReference>
<dbReference type="GO" id="GO:0046872">
    <property type="term" value="F:metal ion binding"/>
    <property type="evidence" value="ECO:0007669"/>
    <property type="project" value="InterPro"/>
</dbReference>
<protein>
    <submittedName>
        <fullName evidence="3">Cobalamin-binding protein</fullName>
    </submittedName>
</protein>
<evidence type="ECO:0000256" key="1">
    <source>
        <dbReference type="SAM" id="MobiDB-lite"/>
    </source>
</evidence>
<evidence type="ECO:0000313" key="4">
    <source>
        <dbReference type="Proteomes" id="UP000234752"/>
    </source>
</evidence>
<feature type="domain" description="B12-binding" evidence="2">
    <location>
        <begin position="182"/>
        <end position="304"/>
    </location>
</feature>
<dbReference type="RefSeq" id="WP_102113825.1">
    <property type="nucleotide sequence ID" value="NZ_BMGN01000006.1"/>
</dbReference>
<dbReference type="AlphaFoldDB" id="A0A2K9NGR3"/>
<dbReference type="Gene3D" id="3.40.50.280">
    <property type="entry name" value="Cobalamin-binding domain"/>
    <property type="match status" value="1"/>
</dbReference>
<proteinExistence type="predicted"/>
<feature type="region of interest" description="Disordered" evidence="1">
    <location>
        <begin position="1"/>
        <end position="39"/>
    </location>
</feature>
<keyword evidence="4" id="KW-1185">Reference proteome</keyword>
<reference evidence="3 4" key="1">
    <citation type="submission" date="2017-12" db="EMBL/GenBank/DDBJ databases">
        <title>Genomes of bacteria within cyanobacterial aggregates.</title>
        <authorList>
            <person name="Cai H."/>
        </authorList>
    </citation>
    <scope>NUCLEOTIDE SEQUENCE [LARGE SCALE GENOMIC DNA]</scope>
    <source>
        <strain evidence="3 4">TH16</strain>
    </source>
</reference>
<dbReference type="SUPFAM" id="SSF52242">
    <property type="entry name" value="Cobalamin (vitamin B12)-binding domain"/>
    <property type="match status" value="1"/>
</dbReference>
<dbReference type="InterPro" id="IPR006158">
    <property type="entry name" value="Cobalamin-bd"/>
</dbReference>
<dbReference type="KEGG" id="ncb:C0V82_18000"/>
<accession>A0A2K9NGR3</accession>
<dbReference type="Pfam" id="PF02310">
    <property type="entry name" value="B12-binding"/>
    <property type="match status" value="1"/>
</dbReference>
<organism evidence="3 4">
    <name type="scientific">Niveispirillum cyanobacteriorum</name>
    <dbReference type="NCBI Taxonomy" id="1612173"/>
    <lineage>
        <taxon>Bacteria</taxon>
        <taxon>Pseudomonadati</taxon>
        <taxon>Pseudomonadota</taxon>
        <taxon>Alphaproteobacteria</taxon>
        <taxon>Rhodospirillales</taxon>
        <taxon>Azospirillaceae</taxon>
        <taxon>Niveispirillum</taxon>
    </lineage>
</organism>
<dbReference type="PROSITE" id="PS51332">
    <property type="entry name" value="B12_BINDING"/>
    <property type="match status" value="1"/>
</dbReference>
<name>A0A2K9NGR3_9PROT</name>
<sequence>MAENDDNGLRGLQNPARSARSGHTKPTAIEPQLSSSDHRTLERAIRGSVSSIVGASHPDSIIAHHGSNSEHDLALHPEHHPLARQMPGAEQAMGYRDSLLACLIDPDPRRHRSFIEELVRASVPVRTLAVHLFAPVAAELGNRWCTDEADFMQVAVASTRLSMIVNHVSHAAAHSTVEPRAQRRILLARTHGAQHTIGVSIVASCFRDMGWAVEGGSDLEIDESLYTRLSDKPYDLLGISVSRVDEVRDCSEVIRRVQATPKIRKMKIAVGGPAVVASPLAFQRIGADFVTRSALDVMQLASHI</sequence>
<dbReference type="GO" id="GO:0031419">
    <property type="term" value="F:cobalamin binding"/>
    <property type="evidence" value="ECO:0007669"/>
    <property type="project" value="InterPro"/>
</dbReference>
<dbReference type="EMBL" id="CP025612">
    <property type="protein sequence ID" value="AUN32284.1"/>
    <property type="molecule type" value="Genomic_DNA"/>
</dbReference>
<evidence type="ECO:0000313" key="3">
    <source>
        <dbReference type="EMBL" id="AUN32284.1"/>
    </source>
</evidence>
<dbReference type="OrthoDB" id="5498228at2"/>
<evidence type="ECO:0000259" key="2">
    <source>
        <dbReference type="PROSITE" id="PS51332"/>
    </source>
</evidence>
<dbReference type="InterPro" id="IPR036724">
    <property type="entry name" value="Cobalamin-bd_sf"/>
</dbReference>
<gene>
    <name evidence="3" type="ORF">C0V82_18000</name>
</gene>